<evidence type="ECO:0000256" key="3">
    <source>
        <dbReference type="ARBA" id="ARBA00022490"/>
    </source>
</evidence>
<dbReference type="PANTHER" id="PTHR16056">
    <property type="entry name" value="REGULATOR OF MICROTUBULE DYNAMICS PROTEIN"/>
    <property type="match status" value="1"/>
</dbReference>
<comment type="subunit">
    <text evidence="2">Interacts with microtubules.</text>
</comment>
<evidence type="ECO:0000256" key="8">
    <source>
        <dbReference type="ARBA" id="ARBA00041958"/>
    </source>
</evidence>
<dbReference type="SUPFAM" id="SSF48452">
    <property type="entry name" value="TPR-like"/>
    <property type="match status" value="1"/>
</dbReference>
<keyword evidence="6" id="KW-0206">Cytoskeleton</keyword>
<comment type="caution">
    <text evidence="10">The sequence shown here is derived from an EMBL/GenBank/DDBJ whole genome shotgun (WGS) entry which is preliminary data.</text>
</comment>
<dbReference type="Pfam" id="PF21033">
    <property type="entry name" value="RMD1-3"/>
    <property type="match status" value="1"/>
</dbReference>
<feature type="chain" id="PRO_5046180816" description="Regulator of microtubule dynamics protein 1" evidence="9">
    <location>
        <begin position="23"/>
        <end position="280"/>
    </location>
</feature>
<dbReference type="Proteomes" id="UP001500454">
    <property type="component" value="Unassembled WGS sequence"/>
</dbReference>
<dbReference type="InterPro" id="IPR049039">
    <property type="entry name" value="RMD1-3_a_helical_rpt"/>
</dbReference>
<organism evidence="10 11">
    <name type="scientific">Hymenobacter koreensis</name>
    <dbReference type="NCBI Taxonomy" id="1084523"/>
    <lineage>
        <taxon>Bacteria</taxon>
        <taxon>Pseudomonadati</taxon>
        <taxon>Bacteroidota</taxon>
        <taxon>Cytophagia</taxon>
        <taxon>Cytophagales</taxon>
        <taxon>Hymenobacteraceae</taxon>
        <taxon>Hymenobacter</taxon>
    </lineage>
</organism>
<evidence type="ECO:0000313" key="11">
    <source>
        <dbReference type="Proteomes" id="UP001500454"/>
    </source>
</evidence>
<gene>
    <name evidence="10" type="ORF">GCM10023186_31310</name>
</gene>
<protein>
    <recommendedName>
        <fullName evidence="7">Regulator of microtubule dynamics protein 1</fullName>
    </recommendedName>
    <alternativeName>
        <fullName evidence="8">Protein FAM82B</fullName>
    </alternativeName>
</protein>
<dbReference type="InterPro" id="IPR011990">
    <property type="entry name" value="TPR-like_helical_dom_sf"/>
</dbReference>
<evidence type="ECO:0000256" key="1">
    <source>
        <dbReference type="ARBA" id="ARBA00004245"/>
    </source>
</evidence>
<sequence>MPLNLRCLLIGMALLVAFDGRANDSDGPANPAAEVSKLMAEARALHKQYRESAALARYEQVLNQHPRYYEALWRAAMLSATIGMRYTDESRRAAYFTSARQYADRAYAVNPQGGEANYAVAFTLAQRATLLNAPQRIRLYKEMKPYAWRAVECSPNLPEAWQMLGRWHYRVAHFNVVERAYCRLFLGGTPAGASNTRAMEALRKAHELDPRRIQFCYDLARVYHNQGLTIEAMQVLELAAALPTVTSEDLETSRKCTKLLSQVRKSCGMPGDVCAPTASK</sequence>
<keyword evidence="5" id="KW-0802">TPR repeat</keyword>
<keyword evidence="9" id="KW-0732">Signal</keyword>
<keyword evidence="11" id="KW-1185">Reference proteome</keyword>
<evidence type="ECO:0000256" key="6">
    <source>
        <dbReference type="ARBA" id="ARBA00023212"/>
    </source>
</evidence>
<dbReference type="PANTHER" id="PTHR16056:SF16">
    <property type="entry name" value="REGULATOR OF MICROTUBULE DYNAMICS PROTEIN 1"/>
    <property type="match status" value="1"/>
</dbReference>
<keyword evidence="4" id="KW-0677">Repeat</keyword>
<reference evidence="11" key="1">
    <citation type="journal article" date="2019" name="Int. J. Syst. Evol. Microbiol.">
        <title>The Global Catalogue of Microorganisms (GCM) 10K type strain sequencing project: providing services to taxonomists for standard genome sequencing and annotation.</title>
        <authorList>
            <consortium name="The Broad Institute Genomics Platform"/>
            <consortium name="The Broad Institute Genome Sequencing Center for Infectious Disease"/>
            <person name="Wu L."/>
            <person name="Ma J."/>
        </authorList>
    </citation>
    <scope>NUCLEOTIDE SEQUENCE [LARGE SCALE GENOMIC DNA]</scope>
    <source>
        <strain evidence="11">JCM 17924</strain>
    </source>
</reference>
<feature type="signal peptide" evidence="9">
    <location>
        <begin position="1"/>
        <end position="22"/>
    </location>
</feature>
<evidence type="ECO:0000256" key="9">
    <source>
        <dbReference type="SAM" id="SignalP"/>
    </source>
</evidence>
<dbReference type="EMBL" id="BAABHA010000010">
    <property type="protein sequence ID" value="GAA4386538.1"/>
    <property type="molecule type" value="Genomic_DNA"/>
</dbReference>
<evidence type="ECO:0000256" key="2">
    <source>
        <dbReference type="ARBA" id="ARBA00011375"/>
    </source>
</evidence>
<dbReference type="Gene3D" id="1.25.40.10">
    <property type="entry name" value="Tetratricopeptide repeat domain"/>
    <property type="match status" value="1"/>
</dbReference>
<evidence type="ECO:0000313" key="10">
    <source>
        <dbReference type="EMBL" id="GAA4386538.1"/>
    </source>
</evidence>
<keyword evidence="3" id="KW-0963">Cytoplasm</keyword>
<proteinExistence type="predicted"/>
<evidence type="ECO:0000256" key="7">
    <source>
        <dbReference type="ARBA" id="ARBA00039966"/>
    </source>
</evidence>
<name>A0ABP8J7U0_9BACT</name>
<accession>A0ABP8J7U0</accession>
<comment type="subcellular location">
    <subcellularLocation>
        <location evidence="1">Cytoplasm</location>
        <location evidence="1">Cytoskeleton</location>
    </subcellularLocation>
</comment>
<evidence type="ECO:0000256" key="4">
    <source>
        <dbReference type="ARBA" id="ARBA00022737"/>
    </source>
</evidence>
<evidence type="ECO:0000256" key="5">
    <source>
        <dbReference type="ARBA" id="ARBA00022803"/>
    </source>
</evidence>